<organism evidence="2">
    <name type="scientific">Anguilla anguilla</name>
    <name type="common">European freshwater eel</name>
    <name type="synonym">Muraena anguilla</name>
    <dbReference type="NCBI Taxonomy" id="7936"/>
    <lineage>
        <taxon>Eukaryota</taxon>
        <taxon>Metazoa</taxon>
        <taxon>Chordata</taxon>
        <taxon>Craniata</taxon>
        <taxon>Vertebrata</taxon>
        <taxon>Euteleostomi</taxon>
        <taxon>Actinopterygii</taxon>
        <taxon>Neopterygii</taxon>
        <taxon>Teleostei</taxon>
        <taxon>Anguilliformes</taxon>
        <taxon>Anguillidae</taxon>
        <taxon>Anguilla</taxon>
    </lineage>
</organism>
<reference evidence="2" key="2">
    <citation type="journal article" date="2015" name="Fish Shellfish Immunol.">
        <title>Early steps in the European eel (Anguilla anguilla)-Vibrio vulnificus interaction in the gills: Role of the RtxA13 toxin.</title>
        <authorList>
            <person name="Callol A."/>
            <person name="Pajuelo D."/>
            <person name="Ebbesson L."/>
            <person name="Teles M."/>
            <person name="MacKenzie S."/>
            <person name="Amaro C."/>
        </authorList>
    </citation>
    <scope>NUCLEOTIDE SEQUENCE</scope>
</reference>
<keyword evidence="1" id="KW-1133">Transmembrane helix</keyword>
<dbReference type="EMBL" id="GBXM01108364">
    <property type="protein sequence ID" value="JAH00213.1"/>
    <property type="molecule type" value="Transcribed_RNA"/>
</dbReference>
<dbReference type="AlphaFoldDB" id="A0A0E9P8K2"/>
<sequence length="24" mass="2861">MHLPVDNLVILFSISLLFYPLMRK</sequence>
<feature type="transmembrane region" description="Helical" evidence="1">
    <location>
        <begin position="6"/>
        <end position="22"/>
    </location>
</feature>
<keyword evidence="1" id="KW-0472">Membrane</keyword>
<evidence type="ECO:0000313" key="2">
    <source>
        <dbReference type="EMBL" id="JAH00213.1"/>
    </source>
</evidence>
<keyword evidence="1" id="KW-0812">Transmembrane</keyword>
<evidence type="ECO:0000256" key="1">
    <source>
        <dbReference type="SAM" id="Phobius"/>
    </source>
</evidence>
<name>A0A0E9P8K2_ANGAN</name>
<proteinExistence type="predicted"/>
<reference evidence="2" key="1">
    <citation type="submission" date="2014-11" db="EMBL/GenBank/DDBJ databases">
        <authorList>
            <person name="Amaro Gonzalez C."/>
        </authorList>
    </citation>
    <scope>NUCLEOTIDE SEQUENCE</scope>
</reference>
<protein>
    <submittedName>
        <fullName evidence="2">Uncharacterized protein</fullName>
    </submittedName>
</protein>
<accession>A0A0E9P8K2</accession>